<protein>
    <submittedName>
        <fullName evidence="1">18000_t:CDS:1</fullName>
    </submittedName>
</protein>
<evidence type="ECO:0000313" key="1">
    <source>
        <dbReference type="EMBL" id="CAG8726438.1"/>
    </source>
</evidence>
<organism evidence="1 2">
    <name type="scientific">Gigaspora margarita</name>
    <dbReference type="NCBI Taxonomy" id="4874"/>
    <lineage>
        <taxon>Eukaryota</taxon>
        <taxon>Fungi</taxon>
        <taxon>Fungi incertae sedis</taxon>
        <taxon>Mucoromycota</taxon>
        <taxon>Glomeromycotina</taxon>
        <taxon>Glomeromycetes</taxon>
        <taxon>Diversisporales</taxon>
        <taxon>Gigasporaceae</taxon>
        <taxon>Gigaspora</taxon>
    </lineage>
</organism>
<reference evidence="1 2" key="1">
    <citation type="submission" date="2021-06" db="EMBL/GenBank/DDBJ databases">
        <authorList>
            <person name="Kallberg Y."/>
            <person name="Tangrot J."/>
            <person name="Rosling A."/>
        </authorList>
    </citation>
    <scope>NUCLEOTIDE SEQUENCE [LARGE SCALE GENOMIC DNA]</scope>
    <source>
        <strain evidence="1 2">120-4 pot B 10/14</strain>
    </source>
</reference>
<dbReference type="Proteomes" id="UP000789901">
    <property type="component" value="Unassembled WGS sequence"/>
</dbReference>
<keyword evidence="2" id="KW-1185">Reference proteome</keyword>
<gene>
    <name evidence="1" type="ORF">GMARGA_LOCUS13972</name>
</gene>
<accession>A0ABN7V3L9</accession>
<evidence type="ECO:0000313" key="2">
    <source>
        <dbReference type="Proteomes" id="UP000789901"/>
    </source>
</evidence>
<proteinExistence type="predicted"/>
<feature type="non-terminal residue" evidence="1">
    <location>
        <position position="40"/>
    </location>
</feature>
<sequence>MKENYEAILKIIKEIVRNSSQDGSIQAIEYLKEVIQPTTK</sequence>
<dbReference type="EMBL" id="CAJVQB010009077">
    <property type="protein sequence ID" value="CAG8726438.1"/>
    <property type="molecule type" value="Genomic_DNA"/>
</dbReference>
<comment type="caution">
    <text evidence="1">The sequence shown here is derived from an EMBL/GenBank/DDBJ whole genome shotgun (WGS) entry which is preliminary data.</text>
</comment>
<name>A0ABN7V3L9_GIGMA</name>